<evidence type="ECO:0000313" key="1">
    <source>
        <dbReference type="EMBL" id="CAF96395.1"/>
    </source>
</evidence>
<proteinExistence type="predicted"/>
<name>Q4SSI7_TETNG</name>
<reference evidence="1" key="2">
    <citation type="submission" date="2004-02" db="EMBL/GenBank/DDBJ databases">
        <authorList>
            <consortium name="Genoscope"/>
            <consortium name="Whitehead Institute Centre for Genome Research"/>
        </authorList>
    </citation>
    <scope>NUCLEOTIDE SEQUENCE</scope>
</reference>
<dbReference type="EMBL" id="CAAE01014369">
    <property type="protein sequence ID" value="CAF96395.1"/>
    <property type="molecule type" value="Genomic_DNA"/>
</dbReference>
<dbReference type="AlphaFoldDB" id="Q4SSI7"/>
<sequence>SAQFYKVTTENYHKAADQVNAKFK</sequence>
<reference evidence="1" key="1">
    <citation type="journal article" date="2004" name="Nature">
        <title>Genome duplication in the teleost fish Tetraodon nigroviridis reveals the early vertebrate proto-karyotype.</title>
        <authorList>
            <person name="Jaillon O."/>
            <person name="Aury J.-M."/>
            <person name="Brunet F."/>
            <person name="Petit J.-L."/>
            <person name="Stange-Thomann N."/>
            <person name="Mauceli E."/>
            <person name="Bouneau L."/>
            <person name="Fischer C."/>
            <person name="Ozouf-Costaz C."/>
            <person name="Bernot A."/>
            <person name="Nicaud S."/>
            <person name="Jaffe D."/>
            <person name="Fisher S."/>
            <person name="Lutfalla G."/>
            <person name="Dossat C."/>
            <person name="Segurens B."/>
            <person name="Dasilva C."/>
            <person name="Salanoubat M."/>
            <person name="Levy M."/>
            <person name="Boudet N."/>
            <person name="Castellano S."/>
            <person name="Anthouard V."/>
            <person name="Jubin C."/>
            <person name="Castelli V."/>
            <person name="Katinka M."/>
            <person name="Vacherie B."/>
            <person name="Biemont C."/>
            <person name="Skalli Z."/>
            <person name="Cattolico L."/>
            <person name="Poulain J."/>
            <person name="De Berardinis V."/>
            <person name="Cruaud C."/>
            <person name="Duprat S."/>
            <person name="Brottier P."/>
            <person name="Coutanceau J.-P."/>
            <person name="Gouzy J."/>
            <person name="Parra G."/>
            <person name="Lardier G."/>
            <person name="Chapple C."/>
            <person name="McKernan K.J."/>
            <person name="McEwan P."/>
            <person name="Bosak S."/>
            <person name="Kellis M."/>
            <person name="Volff J.-N."/>
            <person name="Guigo R."/>
            <person name="Zody M.C."/>
            <person name="Mesirov J."/>
            <person name="Lindblad-Toh K."/>
            <person name="Birren B."/>
            <person name="Nusbaum C."/>
            <person name="Kahn D."/>
            <person name="Robinson-Rechavi M."/>
            <person name="Laudet V."/>
            <person name="Schachter V."/>
            <person name="Quetier F."/>
            <person name="Saurin W."/>
            <person name="Scarpelli C."/>
            <person name="Wincker P."/>
            <person name="Lander E.S."/>
            <person name="Weissenbach J."/>
            <person name="Roest Crollius H."/>
        </authorList>
    </citation>
    <scope>NUCLEOTIDE SEQUENCE [LARGE SCALE GENOMIC DNA]</scope>
</reference>
<organism evidence="1">
    <name type="scientific">Tetraodon nigroviridis</name>
    <name type="common">Spotted green pufferfish</name>
    <name type="synonym">Chelonodon nigroviridis</name>
    <dbReference type="NCBI Taxonomy" id="99883"/>
    <lineage>
        <taxon>Eukaryota</taxon>
        <taxon>Metazoa</taxon>
        <taxon>Chordata</taxon>
        <taxon>Craniata</taxon>
        <taxon>Vertebrata</taxon>
        <taxon>Euteleostomi</taxon>
        <taxon>Actinopterygii</taxon>
        <taxon>Neopterygii</taxon>
        <taxon>Teleostei</taxon>
        <taxon>Neoteleostei</taxon>
        <taxon>Acanthomorphata</taxon>
        <taxon>Eupercaria</taxon>
        <taxon>Tetraodontiformes</taxon>
        <taxon>Tetradontoidea</taxon>
        <taxon>Tetraodontidae</taxon>
        <taxon>Tetraodon</taxon>
    </lineage>
</organism>
<feature type="non-terminal residue" evidence="1">
    <location>
        <position position="1"/>
    </location>
</feature>
<comment type="caution">
    <text evidence="1">The sequence shown here is derived from an EMBL/GenBank/DDBJ whole genome shotgun (WGS) entry which is preliminary data.</text>
</comment>
<gene>
    <name evidence="1" type="ORF">GSTENG00013408001</name>
</gene>
<protein>
    <submittedName>
        <fullName evidence="1">(spotted green pufferfish) hypothetical protein</fullName>
    </submittedName>
</protein>
<dbReference type="KEGG" id="tng:GSTEN00013408G001"/>
<accession>Q4SSI7</accession>